<feature type="region of interest" description="Disordered" evidence="1">
    <location>
        <begin position="100"/>
        <end position="123"/>
    </location>
</feature>
<gene>
    <name evidence="3" type="ORF">S40285_09404</name>
</gene>
<dbReference type="HOGENOM" id="CLU_2016720_0_0_1"/>
<proteinExistence type="predicted"/>
<keyword evidence="4" id="KW-1185">Reference proteome</keyword>
<evidence type="ECO:0000256" key="1">
    <source>
        <dbReference type="SAM" id="MobiDB-lite"/>
    </source>
</evidence>
<sequence>METAAEHKIQLLYLPSHTSHITQPLDVACFFPPKAAFHEASRSFASFEIRAPQQKQLFIKTYQTARTLVLTEDNIWAGFRATGIFSFSRRRALRPVFEAQQAPATDLTPTTPQRPSWPRFEVK</sequence>
<dbReference type="AlphaFoldDB" id="A0A084QXE9"/>
<feature type="domain" description="DDE-1" evidence="2">
    <location>
        <begin position="5"/>
        <end position="79"/>
    </location>
</feature>
<reference evidence="3 4" key="1">
    <citation type="journal article" date="2014" name="BMC Genomics">
        <title>Comparative genome sequencing reveals chemotype-specific gene clusters in the toxigenic black mold Stachybotrys.</title>
        <authorList>
            <person name="Semeiks J."/>
            <person name="Borek D."/>
            <person name="Otwinowski Z."/>
            <person name="Grishin N.V."/>
        </authorList>
    </citation>
    <scope>NUCLEOTIDE SEQUENCE [LARGE SCALE GENOMIC DNA]</scope>
    <source>
        <strain evidence="3 4">IBT 40285</strain>
    </source>
</reference>
<dbReference type="Proteomes" id="UP000028524">
    <property type="component" value="Unassembled WGS sequence"/>
</dbReference>
<dbReference type="EMBL" id="KL659781">
    <property type="protein sequence ID" value="KFA68634.1"/>
    <property type="molecule type" value="Genomic_DNA"/>
</dbReference>
<protein>
    <recommendedName>
        <fullName evidence="2">DDE-1 domain-containing protein</fullName>
    </recommendedName>
</protein>
<evidence type="ECO:0000259" key="2">
    <source>
        <dbReference type="Pfam" id="PF03184"/>
    </source>
</evidence>
<dbReference type="InterPro" id="IPR004875">
    <property type="entry name" value="DDE_SF_endonuclease_dom"/>
</dbReference>
<dbReference type="Pfam" id="PF03184">
    <property type="entry name" value="DDE_1"/>
    <property type="match status" value="1"/>
</dbReference>
<organism evidence="3 4">
    <name type="scientific">Stachybotrys chlorohalonatus (strain IBT 40285)</name>
    <dbReference type="NCBI Taxonomy" id="1283841"/>
    <lineage>
        <taxon>Eukaryota</taxon>
        <taxon>Fungi</taxon>
        <taxon>Dikarya</taxon>
        <taxon>Ascomycota</taxon>
        <taxon>Pezizomycotina</taxon>
        <taxon>Sordariomycetes</taxon>
        <taxon>Hypocreomycetidae</taxon>
        <taxon>Hypocreales</taxon>
        <taxon>Stachybotryaceae</taxon>
        <taxon>Stachybotrys</taxon>
    </lineage>
</organism>
<evidence type="ECO:0000313" key="3">
    <source>
        <dbReference type="EMBL" id="KFA68634.1"/>
    </source>
</evidence>
<dbReference type="GO" id="GO:0003676">
    <property type="term" value="F:nucleic acid binding"/>
    <property type="evidence" value="ECO:0007669"/>
    <property type="project" value="InterPro"/>
</dbReference>
<dbReference type="InParanoid" id="A0A084QXE9"/>
<dbReference type="OrthoDB" id="5096735at2759"/>
<dbReference type="STRING" id="1283841.A0A084QXE9"/>
<accession>A0A084QXE9</accession>
<name>A0A084QXE9_STAC4</name>
<evidence type="ECO:0000313" key="4">
    <source>
        <dbReference type="Proteomes" id="UP000028524"/>
    </source>
</evidence>